<dbReference type="AlphaFoldDB" id="A0A075FH90"/>
<evidence type="ECO:0000313" key="1">
    <source>
        <dbReference type="EMBL" id="AIE90760.1"/>
    </source>
</evidence>
<name>A0A075FH90_9ARCH</name>
<sequence length="33" mass="3670">MLVDASLESNKIENLVLGVGINFEVNSKEIEKH</sequence>
<reference evidence="1" key="1">
    <citation type="journal article" date="2014" name="Genome Biol. Evol.">
        <title>Pangenome evidence for extensive interdomain horizontal transfer affecting lineage core and shell genes in uncultured planktonic thaumarchaeota and euryarchaeota.</title>
        <authorList>
            <person name="Deschamps P."/>
            <person name="Zivanovic Y."/>
            <person name="Moreira D."/>
            <person name="Rodriguez-Valera F."/>
            <person name="Lopez-Garcia P."/>
        </authorList>
    </citation>
    <scope>NUCLEOTIDE SEQUENCE</scope>
</reference>
<protein>
    <submittedName>
        <fullName evidence="1">Uncharacterized protein</fullName>
    </submittedName>
</protein>
<proteinExistence type="predicted"/>
<organism evidence="1">
    <name type="scientific">uncultured marine thaumarchaeote AD1000_06_F06</name>
    <dbReference type="NCBI Taxonomy" id="1455885"/>
    <lineage>
        <taxon>Archaea</taxon>
        <taxon>Nitrososphaerota</taxon>
        <taxon>environmental samples</taxon>
    </lineage>
</organism>
<dbReference type="EMBL" id="KF900318">
    <property type="protein sequence ID" value="AIE90760.1"/>
    <property type="molecule type" value="Genomic_DNA"/>
</dbReference>
<accession>A0A075FH90</accession>